<protein>
    <recommendedName>
        <fullName evidence="2 5">Elongation factor Ts</fullName>
        <shortName evidence="5">EF-Ts</shortName>
    </recommendedName>
</protein>
<comment type="function">
    <text evidence="5 6">Associates with the EF-Tu.GDP complex and induces the exchange of GDP to GTP. It remains bound to the aminoacyl-tRNA.EF-Tu.GTP complex up to the GTP hydrolysis stage on the ribosome.</text>
</comment>
<evidence type="ECO:0000313" key="9">
    <source>
        <dbReference type="EMBL" id="KGN81264.1"/>
    </source>
</evidence>
<reference evidence="9 10" key="1">
    <citation type="submission" date="2014-08" db="EMBL/GenBank/DDBJ databases">
        <title>Porphyromonas cangingivalis strain:COT-109_OH1386 Genome sequencing.</title>
        <authorList>
            <person name="Wallis C."/>
            <person name="Deusch O."/>
            <person name="O'Flynn C."/>
            <person name="Davis I."/>
            <person name="Jospin G."/>
            <person name="Darling A.E."/>
            <person name="Coil D.A."/>
            <person name="Alexiev A."/>
            <person name="Horsfall A."/>
            <person name="Kirkwood N."/>
            <person name="Harris S."/>
            <person name="Eisen J.A."/>
        </authorList>
    </citation>
    <scope>NUCLEOTIDE SEQUENCE [LARGE SCALE GENOMIC DNA]</scope>
    <source>
        <strain evidence="10">COT-109 OH1386</strain>
    </source>
</reference>
<dbReference type="Pfam" id="PF00889">
    <property type="entry name" value="EF_TS"/>
    <property type="match status" value="1"/>
</dbReference>
<keyword evidence="10" id="KW-1185">Reference proteome</keyword>
<dbReference type="InterPro" id="IPR014039">
    <property type="entry name" value="Transl_elong_EFTs/EF1B_dimer"/>
</dbReference>
<dbReference type="PROSITE" id="PS01127">
    <property type="entry name" value="EF_TS_2"/>
    <property type="match status" value="1"/>
</dbReference>
<keyword evidence="4 5" id="KW-0648">Protein biosynthesis</keyword>
<gene>
    <name evidence="5" type="primary">tsf</name>
    <name evidence="9" type="ORF">HQ35_04695</name>
</gene>
<dbReference type="Gene3D" id="1.10.8.10">
    <property type="entry name" value="DNA helicase RuvA subunit, C-terminal domain"/>
    <property type="match status" value="1"/>
</dbReference>
<dbReference type="RefSeq" id="WP_036851430.1">
    <property type="nucleotide sequence ID" value="NZ_JQJD01000030.1"/>
</dbReference>
<dbReference type="PANTHER" id="PTHR11741">
    <property type="entry name" value="ELONGATION FACTOR TS"/>
    <property type="match status" value="1"/>
</dbReference>
<feature type="domain" description="Translation elongation factor EFTs/EF1B dimerisation" evidence="8">
    <location>
        <begin position="71"/>
        <end position="272"/>
    </location>
</feature>
<evidence type="ECO:0000256" key="1">
    <source>
        <dbReference type="ARBA" id="ARBA00005532"/>
    </source>
</evidence>
<dbReference type="SUPFAM" id="SSF46934">
    <property type="entry name" value="UBA-like"/>
    <property type="match status" value="1"/>
</dbReference>
<dbReference type="eggNOG" id="COG0264">
    <property type="taxonomic scope" value="Bacteria"/>
</dbReference>
<dbReference type="InterPro" id="IPR001816">
    <property type="entry name" value="Transl_elong_EFTs/EF1B"/>
</dbReference>
<dbReference type="EMBL" id="JQJD01000030">
    <property type="protein sequence ID" value="KGN81264.1"/>
    <property type="molecule type" value="Genomic_DNA"/>
</dbReference>
<evidence type="ECO:0000256" key="4">
    <source>
        <dbReference type="ARBA" id="ARBA00022917"/>
    </source>
</evidence>
<sequence>MAVSMADISHLRKMSGAGMMDCKKALEEANGDFDKAMEIIRKKGQAVAAKRSDREATEGCVLAQSNGSDFACIVAINCETDFVAKNEDFVGMTHEVLEAAMSSKPESKEALLATTLADGRTVADRITDRSGITGEKMELSSYEFVKGAATVEYVHPGNKLATIVAFNEGLEHQAARDVAMQVAAMNPVGVTPDSVPQNIIDQELEIARDKAREAGKPENLLDRIAEGALQKYYKENTLLMQESIKNPKETVEQVLKGVSKTLTVLAFKRVNLNVD</sequence>
<keyword evidence="5" id="KW-0963">Cytoplasm</keyword>
<dbReference type="STRING" id="36874.HQ34_03660"/>
<dbReference type="Proteomes" id="UP000030125">
    <property type="component" value="Unassembled WGS sequence"/>
</dbReference>
<dbReference type="SUPFAM" id="SSF54713">
    <property type="entry name" value="Elongation factor Ts (EF-Ts), dimerisation domain"/>
    <property type="match status" value="1"/>
</dbReference>
<comment type="similarity">
    <text evidence="1 5 6">Belongs to the EF-Ts family.</text>
</comment>
<evidence type="ECO:0000256" key="5">
    <source>
        <dbReference type="HAMAP-Rule" id="MF_00050"/>
    </source>
</evidence>
<evidence type="ECO:0000256" key="2">
    <source>
        <dbReference type="ARBA" id="ARBA00016956"/>
    </source>
</evidence>
<dbReference type="Gene3D" id="3.30.479.20">
    <property type="entry name" value="Elongation factor Ts, dimerisation domain"/>
    <property type="match status" value="2"/>
</dbReference>
<dbReference type="GO" id="GO:0003746">
    <property type="term" value="F:translation elongation factor activity"/>
    <property type="evidence" value="ECO:0007669"/>
    <property type="project" value="UniProtKB-UniRule"/>
</dbReference>
<feature type="region of interest" description="Involved in Mg(2+) ion dislocation from EF-Tu" evidence="5">
    <location>
        <begin position="80"/>
        <end position="83"/>
    </location>
</feature>
<name>A0A0A2EY85_PORCN</name>
<accession>A0A0A2EY85</accession>
<keyword evidence="3 5" id="KW-0251">Elongation factor</keyword>
<dbReference type="AlphaFoldDB" id="A0A0A2EY85"/>
<dbReference type="NCBIfam" id="TIGR00116">
    <property type="entry name" value="tsf"/>
    <property type="match status" value="1"/>
</dbReference>
<dbReference type="InterPro" id="IPR018101">
    <property type="entry name" value="Transl_elong_Ts_CS"/>
</dbReference>
<evidence type="ECO:0000259" key="8">
    <source>
        <dbReference type="Pfam" id="PF00889"/>
    </source>
</evidence>
<organism evidence="9 10">
    <name type="scientific">Porphyromonas cangingivalis</name>
    <dbReference type="NCBI Taxonomy" id="36874"/>
    <lineage>
        <taxon>Bacteria</taxon>
        <taxon>Pseudomonadati</taxon>
        <taxon>Bacteroidota</taxon>
        <taxon>Bacteroidia</taxon>
        <taxon>Bacteroidales</taxon>
        <taxon>Porphyromonadaceae</taxon>
        <taxon>Porphyromonas</taxon>
    </lineage>
</organism>
<evidence type="ECO:0000313" key="10">
    <source>
        <dbReference type="Proteomes" id="UP000030125"/>
    </source>
</evidence>
<evidence type="ECO:0000256" key="7">
    <source>
        <dbReference type="RuleBase" id="RU000643"/>
    </source>
</evidence>
<comment type="subcellular location">
    <subcellularLocation>
        <location evidence="5 7">Cytoplasm</location>
    </subcellularLocation>
</comment>
<proteinExistence type="inferred from homology"/>
<dbReference type="PROSITE" id="PS01126">
    <property type="entry name" value="EF_TS_1"/>
    <property type="match status" value="1"/>
</dbReference>
<dbReference type="HAMAP" id="MF_00050">
    <property type="entry name" value="EF_Ts"/>
    <property type="match status" value="1"/>
</dbReference>
<comment type="caution">
    <text evidence="9">The sequence shown here is derived from an EMBL/GenBank/DDBJ whole genome shotgun (WGS) entry which is preliminary data.</text>
</comment>
<evidence type="ECO:0000256" key="3">
    <source>
        <dbReference type="ARBA" id="ARBA00022768"/>
    </source>
</evidence>
<dbReference type="CDD" id="cd14275">
    <property type="entry name" value="UBA_EF-Ts"/>
    <property type="match status" value="1"/>
</dbReference>
<dbReference type="InterPro" id="IPR036402">
    <property type="entry name" value="EF-Ts_dimer_sf"/>
</dbReference>
<dbReference type="PANTHER" id="PTHR11741:SF0">
    <property type="entry name" value="ELONGATION FACTOR TS, MITOCHONDRIAL"/>
    <property type="match status" value="1"/>
</dbReference>
<dbReference type="FunFam" id="1.10.8.10:FF:000001">
    <property type="entry name" value="Elongation factor Ts"/>
    <property type="match status" value="1"/>
</dbReference>
<dbReference type="InterPro" id="IPR009060">
    <property type="entry name" value="UBA-like_sf"/>
</dbReference>
<dbReference type="GO" id="GO:0005737">
    <property type="term" value="C:cytoplasm"/>
    <property type="evidence" value="ECO:0007669"/>
    <property type="project" value="UniProtKB-SubCell"/>
</dbReference>
<evidence type="ECO:0000256" key="6">
    <source>
        <dbReference type="RuleBase" id="RU000642"/>
    </source>
</evidence>
<dbReference type="Gene3D" id="1.10.286.20">
    <property type="match status" value="1"/>
</dbReference>
<dbReference type="OrthoDB" id="9808348at2"/>